<evidence type="ECO:0000256" key="5">
    <source>
        <dbReference type="PIRNR" id="PIRNR000099"/>
    </source>
</evidence>
<dbReference type="InterPro" id="IPR016161">
    <property type="entry name" value="Ald_DH/histidinol_DH"/>
</dbReference>
<dbReference type="GO" id="GO:0004399">
    <property type="term" value="F:histidinol dehydrogenase activity"/>
    <property type="evidence" value="ECO:0007669"/>
    <property type="project" value="UniProtKB-EC"/>
</dbReference>
<feature type="binding site" evidence="8">
    <location>
        <position position="272"/>
    </location>
    <ligand>
        <name>Zn(2+)</name>
        <dbReference type="ChEBI" id="CHEBI:29105"/>
    </ligand>
</feature>
<dbReference type="PANTHER" id="PTHR21256:SF2">
    <property type="entry name" value="HISTIDINE BIOSYNTHESIS TRIFUNCTIONAL PROTEIN"/>
    <property type="match status" value="1"/>
</dbReference>
<evidence type="ECO:0000256" key="1">
    <source>
        <dbReference type="ARBA" id="ARBA00010178"/>
    </source>
</evidence>
<keyword evidence="3 8" id="KW-0862">Zinc</keyword>
<evidence type="ECO:0000256" key="9">
    <source>
        <dbReference type="RuleBase" id="RU004175"/>
    </source>
</evidence>
<feature type="active site" description="Proton acceptor" evidence="6">
    <location>
        <position position="339"/>
    </location>
</feature>
<feature type="binding site" evidence="7">
    <location>
        <position position="372"/>
    </location>
    <ligand>
        <name>substrate</name>
    </ligand>
</feature>
<feature type="binding site" evidence="8">
    <location>
        <position position="372"/>
    </location>
    <ligand>
        <name>Zn(2+)</name>
        <dbReference type="ChEBI" id="CHEBI:29105"/>
    </ligand>
</feature>
<dbReference type="AlphaFoldDB" id="A0A518BZM3"/>
<dbReference type="PANTHER" id="PTHR21256">
    <property type="entry name" value="HISTIDINOL DEHYDROGENASE HDH"/>
    <property type="match status" value="1"/>
</dbReference>
<name>A0A518BZM3_9BACT</name>
<keyword evidence="2 8" id="KW-0479">Metal-binding</keyword>
<dbReference type="NCBIfam" id="TIGR00069">
    <property type="entry name" value="hisD"/>
    <property type="match status" value="1"/>
</dbReference>
<dbReference type="PIRSF" id="PIRSF000099">
    <property type="entry name" value="Histidinol_dh"/>
    <property type="match status" value="1"/>
</dbReference>
<dbReference type="GO" id="GO:0046872">
    <property type="term" value="F:metal ion binding"/>
    <property type="evidence" value="ECO:0007669"/>
    <property type="project" value="UniProtKB-KW"/>
</dbReference>
<gene>
    <name evidence="10" type="primary">hisD</name>
    <name evidence="10" type="ORF">Pan265_22920</name>
</gene>
<keyword evidence="11" id="KW-1185">Reference proteome</keyword>
<feature type="active site" description="Proton acceptor" evidence="6">
    <location>
        <position position="340"/>
    </location>
</feature>
<dbReference type="Proteomes" id="UP000320386">
    <property type="component" value="Chromosome"/>
</dbReference>
<proteinExistence type="inferred from homology"/>
<dbReference type="GO" id="GO:0051287">
    <property type="term" value="F:NAD binding"/>
    <property type="evidence" value="ECO:0007669"/>
    <property type="project" value="InterPro"/>
</dbReference>
<dbReference type="Gene3D" id="3.40.50.1980">
    <property type="entry name" value="Nitrogenase molybdenum iron protein domain"/>
    <property type="match status" value="2"/>
</dbReference>
<feature type="binding site" evidence="7">
    <location>
        <position position="250"/>
    </location>
    <ligand>
        <name>substrate</name>
    </ligand>
</feature>
<dbReference type="GO" id="GO:0005829">
    <property type="term" value="C:cytosol"/>
    <property type="evidence" value="ECO:0007669"/>
    <property type="project" value="TreeGrafter"/>
</dbReference>
<dbReference type="EMBL" id="CP036280">
    <property type="protein sequence ID" value="QDU72427.1"/>
    <property type="molecule type" value="Genomic_DNA"/>
</dbReference>
<evidence type="ECO:0000313" key="11">
    <source>
        <dbReference type="Proteomes" id="UP000320386"/>
    </source>
</evidence>
<evidence type="ECO:0000256" key="6">
    <source>
        <dbReference type="PIRSR" id="PIRSR000099-1"/>
    </source>
</evidence>
<sequence>MLPVYDLSCDEGRGAFEGRLDRLRNTASSSTDAGRVVAEILAEVRERGDAAVVDYMRKWTDPEFTADRLVVSGAELDASLDAVDPALVAALEQSIENVRAYQEHVLPRDPEPVRVGSAELGMRWSPVDSVGLCVPGGTAVLFSTVIMLAVPALVAGVPAESIAVMNPPATRRADEPASDLAPAVLATCKLLGLSRVYRLGGAQGVAALAMGTERIEAVDLIAGPGNVFVQLAKAQVAGITGTDNGFYGPSEIVTVADETADAERVASDLIAQAEHDPGKCFLVSWSGEVIERIVRAVGEQLGTRKRREAIERSLAEESCAVLVADADEAIAVTNRLATEHLNLAVADPEGMLGRIRHAGEVFLGDTPVAAGDYYAGPSHCLPTGTTARFTSGVSAYTFLKRTGTVRYPEGVDARTAGHIALMAEAEGLDGHAQSARVRAE</sequence>
<feature type="binding site" evidence="7">
    <location>
        <position position="431"/>
    </location>
    <ligand>
        <name>substrate</name>
    </ligand>
</feature>
<feature type="binding site" evidence="7">
    <location>
        <position position="340"/>
    </location>
    <ligand>
        <name>substrate</name>
    </ligand>
</feature>
<reference evidence="10 11" key="1">
    <citation type="submission" date="2019-02" db="EMBL/GenBank/DDBJ databases">
        <title>Deep-cultivation of Planctomycetes and their phenomic and genomic characterization uncovers novel biology.</title>
        <authorList>
            <person name="Wiegand S."/>
            <person name="Jogler M."/>
            <person name="Boedeker C."/>
            <person name="Pinto D."/>
            <person name="Vollmers J."/>
            <person name="Rivas-Marin E."/>
            <person name="Kohn T."/>
            <person name="Peeters S.H."/>
            <person name="Heuer A."/>
            <person name="Rast P."/>
            <person name="Oberbeckmann S."/>
            <person name="Bunk B."/>
            <person name="Jeske O."/>
            <person name="Meyerdierks A."/>
            <person name="Storesund J.E."/>
            <person name="Kallscheuer N."/>
            <person name="Luecker S."/>
            <person name="Lage O.M."/>
            <person name="Pohl T."/>
            <person name="Merkel B.J."/>
            <person name="Hornburger P."/>
            <person name="Mueller R.-W."/>
            <person name="Bruemmer F."/>
            <person name="Labrenz M."/>
            <person name="Spormann A.M."/>
            <person name="Op den Camp H."/>
            <person name="Overmann J."/>
            <person name="Amann R."/>
            <person name="Jetten M.S.M."/>
            <person name="Mascher T."/>
            <person name="Medema M.H."/>
            <person name="Devos D.P."/>
            <person name="Kaster A.-K."/>
            <person name="Ovreas L."/>
            <person name="Rohde M."/>
            <person name="Galperin M.Y."/>
            <person name="Jogler C."/>
        </authorList>
    </citation>
    <scope>NUCLEOTIDE SEQUENCE [LARGE SCALE GENOMIC DNA]</scope>
    <source>
        <strain evidence="10 11">Pan265</strain>
    </source>
</reference>
<dbReference type="PRINTS" id="PR00083">
    <property type="entry name" value="HOLDHDRGNASE"/>
</dbReference>
<feature type="binding site" evidence="7">
    <location>
        <position position="426"/>
    </location>
    <ligand>
        <name>substrate</name>
    </ligand>
</feature>
<dbReference type="KEGG" id="mcad:Pan265_22920"/>
<feature type="binding site" evidence="7">
    <location>
        <position position="275"/>
    </location>
    <ligand>
        <name>substrate</name>
    </ligand>
</feature>
<dbReference type="Pfam" id="PF00815">
    <property type="entry name" value="Histidinol_dh"/>
    <property type="match status" value="1"/>
</dbReference>
<dbReference type="InterPro" id="IPR022695">
    <property type="entry name" value="Histidinol_DH_monofunct"/>
</dbReference>
<evidence type="ECO:0000256" key="8">
    <source>
        <dbReference type="PIRSR" id="PIRSR000099-4"/>
    </source>
</evidence>
<dbReference type="SUPFAM" id="SSF53720">
    <property type="entry name" value="ALDH-like"/>
    <property type="match status" value="1"/>
</dbReference>
<accession>A0A518BZM3</accession>
<dbReference type="InterPro" id="IPR012131">
    <property type="entry name" value="Hstdl_DH"/>
</dbReference>
<feature type="binding site" evidence="7">
    <location>
        <position position="272"/>
    </location>
    <ligand>
        <name>substrate</name>
    </ligand>
</feature>
<feature type="binding site" evidence="8">
    <location>
        <position position="275"/>
    </location>
    <ligand>
        <name>Zn(2+)</name>
        <dbReference type="ChEBI" id="CHEBI:29105"/>
    </ligand>
</feature>
<evidence type="ECO:0000313" key="10">
    <source>
        <dbReference type="EMBL" id="QDU72427.1"/>
    </source>
</evidence>
<dbReference type="CDD" id="cd06572">
    <property type="entry name" value="Histidinol_dh"/>
    <property type="match status" value="1"/>
</dbReference>
<dbReference type="GO" id="GO:0000105">
    <property type="term" value="P:L-histidine biosynthetic process"/>
    <property type="evidence" value="ECO:0007669"/>
    <property type="project" value="InterPro"/>
</dbReference>
<evidence type="ECO:0000256" key="4">
    <source>
        <dbReference type="ARBA" id="ARBA00023002"/>
    </source>
</evidence>
<keyword evidence="4 5" id="KW-0560">Oxidoreductase</keyword>
<evidence type="ECO:0000256" key="2">
    <source>
        <dbReference type="ARBA" id="ARBA00022723"/>
    </source>
</evidence>
<dbReference type="RefSeq" id="WP_236254834.1">
    <property type="nucleotide sequence ID" value="NZ_CP036280.1"/>
</dbReference>
<dbReference type="FunFam" id="3.40.50.1980:FF:000001">
    <property type="entry name" value="Histidinol dehydrogenase"/>
    <property type="match status" value="1"/>
</dbReference>
<organism evidence="10 11">
    <name type="scientific">Mucisphaera calidilacus</name>
    <dbReference type="NCBI Taxonomy" id="2527982"/>
    <lineage>
        <taxon>Bacteria</taxon>
        <taxon>Pseudomonadati</taxon>
        <taxon>Planctomycetota</taxon>
        <taxon>Phycisphaerae</taxon>
        <taxon>Phycisphaerales</taxon>
        <taxon>Phycisphaeraceae</taxon>
        <taxon>Mucisphaera</taxon>
    </lineage>
</organism>
<dbReference type="EC" id="1.1.1.23" evidence="10"/>
<comment type="cofactor">
    <cofactor evidence="8">
        <name>Zn(2+)</name>
        <dbReference type="ChEBI" id="CHEBI:29105"/>
    </cofactor>
    <text evidence="8">Binds 1 zinc ion per subunit.</text>
</comment>
<evidence type="ECO:0000256" key="3">
    <source>
        <dbReference type="ARBA" id="ARBA00022833"/>
    </source>
</evidence>
<dbReference type="Gene3D" id="1.20.5.1300">
    <property type="match status" value="1"/>
</dbReference>
<comment type="similarity">
    <text evidence="1 5 9">Belongs to the histidinol dehydrogenase family.</text>
</comment>
<evidence type="ECO:0000256" key="7">
    <source>
        <dbReference type="PIRSR" id="PIRSR000099-3"/>
    </source>
</evidence>
<feature type="binding site" evidence="8">
    <location>
        <position position="431"/>
    </location>
    <ligand>
        <name>Zn(2+)</name>
        <dbReference type="ChEBI" id="CHEBI:29105"/>
    </ligand>
</feature>
<protein>
    <submittedName>
        <fullName evidence="10">Histidinol dehydrogenase</fullName>
        <ecNumber evidence="10">1.1.1.23</ecNumber>
    </submittedName>
</protein>